<evidence type="ECO:0000313" key="5">
    <source>
        <dbReference type="Proteomes" id="UP001283361"/>
    </source>
</evidence>
<organism evidence="4 5">
    <name type="scientific">Elysia crispata</name>
    <name type="common">lettuce slug</name>
    <dbReference type="NCBI Taxonomy" id="231223"/>
    <lineage>
        <taxon>Eukaryota</taxon>
        <taxon>Metazoa</taxon>
        <taxon>Spiralia</taxon>
        <taxon>Lophotrochozoa</taxon>
        <taxon>Mollusca</taxon>
        <taxon>Gastropoda</taxon>
        <taxon>Heterobranchia</taxon>
        <taxon>Euthyneura</taxon>
        <taxon>Panpulmonata</taxon>
        <taxon>Sacoglossa</taxon>
        <taxon>Placobranchoidea</taxon>
        <taxon>Plakobranchidae</taxon>
        <taxon>Elysia</taxon>
    </lineage>
</organism>
<evidence type="ECO:0000259" key="3">
    <source>
        <dbReference type="PROSITE" id="PS51406"/>
    </source>
</evidence>
<dbReference type="PANTHER" id="PTHR19143">
    <property type="entry name" value="FIBRINOGEN/TENASCIN/ANGIOPOEITIN"/>
    <property type="match status" value="1"/>
</dbReference>
<protein>
    <recommendedName>
        <fullName evidence="3">Fibrinogen C-terminal domain-containing protein</fullName>
    </recommendedName>
</protein>
<dbReference type="InterPro" id="IPR036056">
    <property type="entry name" value="Fibrinogen-like_C"/>
</dbReference>
<keyword evidence="2" id="KW-0732">Signal</keyword>
<evidence type="ECO:0000313" key="4">
    <source>
        <dbReference type="EMBL" id="KAK3764735.1"/>
    </source>
</evidence>
<sequence length="568" mass="63425">MGGNYVILSALCLVSYSSGLDLSLDLSGLSTSSERSPCGVLNCVENLDDNSQDSDHVGSSGTISGMRLYITRPTLFGYSDRDRKQLLASLTLQQPNITRVSNAMSIDGQLGSRGATLRLEIFQDKDCSAEYTCEVLFLDAQRKETLSSNRVKQRQPHRNGIEFAAESSQLMLFVQQLSLLENRMEDRLRAIEEKIESRVADKLCQLEAKLSSLSISAEVETRDKSCTCDRLLKAQEETLQHTLEVSERFERSINDSYAMVSSVERYLRQLQVADTTHGRPLNLTGEAHEVFTNISLCLSRHTTPGGLQALLEGFNQLGLLSCNNSTDVLSSIHDEITDTNTMISNSIKPVSDLLQPKQCRKGSVSLALQTPFPYPVIRPNEDSGLNVSYLCDQTTDGGGWIVIQRRTTGEEDFYRDWATYKKGFGSLAGDFWIGNDNLHALTSKGIYELRVELKDKEKSAFANYDKFSVGSEEEDYALELGHYTSGTAGDSLVYHRGKPFSTFDRDNGRDSRNCAKLFLGAWWYDSCLSSNLNGKWAATGNRGPSWHKFTYNRPVTHSEMKIRLLDTL</sequence>
<accession>A0AAE0Z8M8</accession>
<dbReference type="InterPro" id="IPR002181">
    <property type="entry name" value="Fibrinogen_a/b/g_C_dom"/>
</dbReference>
<keyword evidence="1" id="KW-1015">Disulfide bond</keyword>
<keyword evidence="5" id="KW-1185">Reference proteome</keyword>
<dbReference type="Gene3D" id="3.90.215.10">
    <property type="entry name" value="Gamma Fibrinogen, chain A, domain 1"/>
    <property type="match status" value="1"/>
</dbReference>
<dbReference type="PANTHER" id="PTHR19143:SF458">
    <property type="entry name" value="FIBRINOGEN C-TERMINAL DOMAIN-CONTAINING PROTEIN-RELATED"/>
    <property type="match status" value="1"/>
</dbReference>
<reference evidence="4" key="1">
    <citation type="journal article" date="2023" name="G3 (Bethesda)">
        <title>A reference genome for the long-term kleptoplast-retaining sea slug Elysia crispata morphotype clarki.</title>
        <authorList>
            <person name="Eastman K.E."/>
            <person name="Pendleton A.L."/>
            <person name="Shaikh M.A."/>
            <person name="Suttiyut T."/>
            <person name="Ogas R."/>
            <person name="Tomko P."/>
            <person name="Gavelis G."/>
            <person name="Widhalm J.R."/>
            <person name="Wisecaver J.H."/>
        </authorList>
    </citation>
    <scope>NUCLEOTIDE SEQUENCE</scope>
    <source>
        <strain evidence="4">ECLA1</strain>
    </source>
</reference>
<dbReference type="InterPro" id="IPR050373">
    <property type="entry name" value="Fibrinogen_C-term_domain"/>
</dbReference>
<evidence type="ECO:0000256" key="1">
    <source>
        <dbReference type="ARBA" id="ARBA00023157"/>
    </source>
</evidence>
<dbReference type="Proteomes" id="UP001283361">
    <property type="component" value="Unassembled WGS sequence"/>
</dbReference>
<dbReference type="PROSITE" id="PS00514">
    <property type="entry name" value="FIBRINOGEN_C_1"/>
    <property type="match status" value="1"/>
</dbReference>
<dbReference type="SUPFAM" id="SSF56496">
    <property type="entry name" value="Fibrinogen C-terminal domain-like"/>
    <property type="match status" value="1"/>
</dbReference>
<dbReference type="InterPro" id="IPR014716">
    <property type="entry name" value="Fibrinogen_a/b/g_C_1"/>
</dbReference>
<dbReference type="Pfam" id="PF00147">
    <property type="entry name" value="Fibrinogen_C"/>
    <property type="match status" value="1"/>
</dbReference>
<dbReference type="InterPro" id="IPR020837">
    <property type="entry name" value="Fibrinogen_CS"/>
</dbReference>
<dbReference type="SMART" id="SM00186">
    <property type="entry name" value="FBG"/>
    <property type="match status" value="1"/>
</dbReference>
<dbReference type="EMBL" id="JAWDGP010004412">
    <property type="protein sequence ID" value="KAK3764735.1"/>
    <property type="molecule type" value="Genomic_DNA"/>
</dbReference>
<feature type="chain" id="PRO_5041975248" description="Fibrinogen C-terminal domain-containing protein" evidence="2">
    <location>
        <begin position="20"/>
        <end position="568"/>
    </location>
</feature>
<name>A0AAE0Z8M8_9GAST</name>
<dbReference type="AlphaFoldDB" id="A0AAE0Z8M8"/>
<dbReference type="PROSITE" id="PS51406">
    <property type="entry name" value="FIBRINOGEN_C_2"/>
    <property type="match status" value="1"/>
</dbReference>
<comment type="caution">
    <text evidence="4">The sequence shown here is derived from an EMBL/GenBank/DDBJ whole genome shotgun (WGS) entry which is preliminary data.</text>
</comment>
<proteinExistence type="predicted"/>
<gene>
    <name evidence="4" type="ORF">RRG08_042045</name>
</gene>
<evidence type="ECO:0000256" key="2">
    <source>
        <dbReference type="SAM" id="SignalP"/>
    </source>
</evidence>
<feature type="signal peptide" evidence="2">
    <location>
        <begin position="1"/>
        <end position="19"/>
    </location>
</feature>
<dbReference type="GO" id="GO:0005615">
    <property type="term" value="C:extracellular space"/>
    <property type="evidence" value="ECO:0007669"/>
    <property type="project" value="TreeGrafter"/>
</dbReference>
<dbReference type="CDD" id="cd00087">
    <property type="entry name" value="FReD"/>
    <property type="match status" value="1"/>
</dbReference>
<feature type="domain" description="Fibrinogen C-terminal" evidence="3">
    <location>
        <begin position="350"/>
        <end position="566"/>
    </location>
</feature>